<gene>
    <name evidence="1" type="ORF">ACFPM7_15425</name>
</gene>
<organism evidence="1 2">
    <name type="scientific">Actinokineospora guangxiensis</name>
    <dbReference type="NCBI Taxonomy" id="1490288"/>
    <lineage>
        <taxon>Bacteria</taxon>
        <taxon>Bacillati</taxon>
        <taxon>Actinomycetota</taxon>
        <taxon>Actinomycetes</taxon>
        <taxon>Pseudonocardiales</taxon>
        <taxon>Pseudonocardiaceae</taxon>
        <taxon>Actinokineospora</taxon>
    </lineage>
</organism>
<protein>
    <submittedName>
        <fullName evidence="1">Uncharacterized protein</fullName>
    </submittedName>
</protein>
<accession>A0ABW0EQP5</accession>
<comment type="caution">
    <text evidence="1">The sequence shown here is derived from an EMBL/GenBank/DDBJ whole genome shotgun (WGS) entry which is preliminary data.</text>
</comment>
<dbReference type="Proteomes" id="UP001596157">
    <property type="component" value="Unassembled WGS sequence"/>
</dbReference>
<dbReference type="RefSeq" id="WP_378248299.1">
    <property type="nucleotide sequence ID" value="NZ_JBHSKF010000006.1"/>
</dbReference>
<name>A0ABW0EQP5_9PSEU</name>
<evidence type="ECO:0000313" key="2">
    <source>
        <dbReference type="Proteomes" id="UP001596157"/>
    </source>
</evidence>
<proteinExistence type="predicted"/>
<reference evidence="2" key="1">
    <citation type="journal article" date="2019" name="Int. J. Syst. Evol. Microbiol.">
        <title>The Global Catalogue of Microorganisms (GCM) 10K type strain sequencing project: providing services to taxonomists for standard genome sequencing and annotation.</title>
        <authorList>
            <consortium name="The Broad Institute Genomics Platform"/>
            <consortium name="The Broad Institute Genome Sequencing Center for Infectious Disease"/>
            <person name="Wu L."/>
            <person name="Ma J."/>
        </authorList>
    </citation>
    <scope>NUCLEOTIDE SEQUENCE [LARGE SCALE GENOMIC DNA]</scope>
    <source>
        <strain evidence="2">CCUG 59778</strain>
    </source>
</reference>
<evidence type="ECO:0000313" key="1">
    <source>
        <dbReference type="EMBL" id="MFC5288451.1"/>
    </source>
</evidence>
<sequence length="228" mass="25062">MLAVTACRADVNSVCDIIAFMVNGHVERVRSALLDLCEPLHDVFASAEQLRRERLPELAGPAYRWHGTHTIRAFAHRLLAAKAGELGDWMLAGNHAQNGALWLTDGCYRIRVLHTLNENDVPPPGFSGARRAFYRQPHLGGTIPLFGEPDDKLLVLWRIDPVSAAAGFRVVRPIGNWKLGSHAQTDLDFILPSTSDELADLAFEPTDDDLGLELPHEEVDTIVGGFTG</sequence>
<dbReference type="EMBL" id="JBHSKF010000006">
    <property type="protein sequence ID" value="MFC5288451.1"/>
    <property type="molecule type" value="Genomic_DNA"/>
</dbReference>
<keyword evidence="2" id="KW-1185">Reference proteome</keyword>